<keyword evidence="9" id="KW-0472">Membrane</keyword>
<name>A0ABU3LCL6_9FLAO</name>
<keyword evidence="3" id="KW-0597">Phosphoprotein</keyword>
<dbReference type="InterPro" id="IPR005467">
    <property type="entry name" value="His_kinase_dom"/>
</dbReference>
<evidence type="ECO:0000256" key="9">
    <source>
        <dbReference type="SAM" id="Phobius"/>
    </source>
</evidence>
<evidence type="ECO:0000256" key="8">
    <source>
        <dbReference type="ARBA" id="ARBA00023012"/>
    </source>
</evidence>
<evidence type="ECO:0000256" key="2">
    <source>
        <dbReference type="ARBA" id="ARBA00012438"/>
    </source>
</evidence>
<reference evidence="11 12" key="1">
    <citation type="submission" date="2023-09" db="EMBL/GenBank/DDBJ databases">
        <title>Novel taxa isolated from Blanes Bay.</title>
        <authorList>
            <person name="Rey-Velasco X."/>
            <person name="Lucena T."/>
        </authorList>
    </citation>
    <scope>NUCLEOTIDE SEQUENCE [LARGE SCALE GENOMIC DNA]</scope>
    <source>
        <strain evidence="11 12">S356</strain>
    </source>
</reference>
<dbReference type="InterPro" id="IPR011712">
    <property type="entry name" value="Sig_transdc_His_kin_sub3_dim/P"/>
</dbReference>
<keyword evidence="7" id="KW-0067">ATP-binding</keyword>
<dbReference type="EMBL" id="JAVTTO010000001">
    <property type="protein sequence ID" value="MDT7831031.1"/>
    <property type="molecule type" value="Genomic_DNA"/>
</dbReference>
<evidence type="ECO:0000313" key="11">
    <source>
        <dbReference type="EMBL" id="MDT7831031.1"/>
    </source>
</evidence>
<dbReference type="SUPFAM" id="SSF48452">
    <property type="entry name" value="TPR-like"/>
    <property type="match status" value="1"/>
</dbReference>
<evidence type="ECO:0000256" key="3">
    <source>
        <dbReference type="ARBA" id="ARBA00022553"/>
    </source>
</evidence>
<dbReference type="Pfam" id="PF07730">
    <property type="entry name" value="HisKA_3"/>
    <property type="match status" value="1"/>
</dbReference>
<dbReference type="EC" id="2.7.13.3" evidence="2"/>
<dbReference type="InterPro" id="IPR050482">
    <property type="entry name" value="Sensor_HK_TwoCompSys"/>
</dbReference>
<organism evidence="11 12">
    <name type="scientific">Asprobacillus argus</name>
    <dbReference type="NCBI Taxonomy" id="3076534"/>
    <lineage>
        <taxon>Bacteria</taxon>
        <taxon>Pseudomonadati</taxon>
        <taxon>Bacteroidota</taxon>
        <taxon>Flavobacteriia</taxon>
        <taxon>Flavobacteriales</taxon>
        <taxon>Flavobacteriaceae</taxon>
        <taxon>Asprobacillus</taxon>
    </lineage>
</organism>
<feature type="transmembrane region" description="Helical" evidence="9">
    <location>
        <begin position="443"/>
        <end position="462"/>
    </location>
</feature>
<keyword evidence="6 11" id="KW-0418">Kinase</keyword>
<keyword evidence="5" id="KW-0547">Nucleotide-binding</keyword>
<evidence type="ECO:0000313" key="12">
    <source>
        <dbReference type="Proteomes" id="UP001257277"/>
    </source>
</evidence>
<keyword evidence="12" id="KW-1185">Reference proteome</keyword>
<evidence type="ECO:0000256" key="6">
    <source>
        <dbReference type="ARBA" id="ARBA00022777"/>
    </source>
</evidence>
<gene>
    <name evidence="11" type="ORF">RQM59_01495</name>
</gene>
<comment type="catalytic activity">
    <reaction evidence="1">
        <text>ATP + protein L-histidine = ADP + protein N-phospho-L-histidine.</text>
        <dbReference type="EC" id="2.7.13.3"/>
    </reaction>
</comment>
<dbReference type="InterPro" id="IPR036890">
    <property type="entry name" value="HATPase_C_sf"/>
</dbReference>
<dbReference type="InterPro" id="IPR003594">
    <property type="entry name" value="HATPase_dom"/>
</dbReference>
<dbReference type="PANTHER" id="PTHR24421:SF10">
    <property type="entry name" value="NITRATE_NITRITE SENSOR PROTEIN NARQ"/>
    <property type="match status" value="1"/>
</dbReference>
<dbReference type="InterPro" id="IPR011990">
    <property type="entry name" value="TPR-like_helical_dom_sf"/>
</dbReference>
<keyword evidence="4 11" id="KW-0808">Transferase</keyword>
<evidence type="ECO:0000256" key="5">
    <source>
        <dbReference type="ARBA" id="ARBA00022741"/>
    </source>
</evidence>
<dbReference type="Proteomes" id="UP001257277">
    <property type="component" value="Unassembled WGS sequence"/>
</dbReference>
<keyword evidence="8" id="KW-0902">Two-component regulatory system</keyword>
<evidence type="ECO:0000256" key="1">
    <source>
        <dbReference type="ARBA" id="ARBA00000085"/>
    </source>
</evidence>
<evidence type="ECO:0000256" key="4">
    <source>
        <dbReference type="ARBA" id="ARBA00022679"/>
    </source>
</evidence>
<sequence length="674" mass="77509">MMRKSLIVYLLFVVTNLPGQEKPLQSTIKSLKERIQLSSKAKKLALLDSLCKVTQFQRNLNYDSIAEAAVAYAFELDSAKFAVRHMSNLIFYYTNRAGNPQEGMRIFNDFLEKKLNVSDSKLLAQMYTDGGDSYYFSGKRKESIDFYDKAEQFALSIQDSLRYALARRYKAGAHSDLGDYVTAFKLLTEVVDIFNRRKDTMNVISTRLSIATLYNKIGFLEESKKEREEIIAIGRRIHHHESLVPNLFNASLEEDQLGNQKARIKHLNEAYQHIIEPGFNSGIAPVIRYGLLSAYSENDSLVKAKNILQIIKKDLAKRKVIPYEDFYRLALSDYYYYVTKEYKKSLVEAKWVLAYRKTRYSIMGVNNANKRLSKIYQALGDSNNSYKHYVDYITLKDSVNSVQKTQALTYYQTLYETEKRDAKIAEQESKITLLDQQNKEKQGWMLFGGIGLLTLFTIVYLYRLSIYAKRKEELQQDFTKNLIKERENERIHLARELHDSIGQKMMLLTKKTKSVGDDSMQDLAKNTLDELREISRELYPAVLERLGLSKSIEALIDEVDRKSKIFFTHEIENIDEDITKESAIHVYRLIQEALSNMLQHSKAKAASITIKKETATIKAVIKDNGVGFTVPDITSEVTSFGIKTFFERAKILNATVHIDSKINNGTVIDLVLPI</sequence>
<dbReference type="Gene3D" id="3.30.565.10">
    <property type="entry name" value="Histidine kinase-like ATPase, C-terminal domain"/>
    <property type="match status" value="1"/>
</dbReference>
<evidence type="ECO:0000259" key="10">
    <source>
        <dbReference type="PROSITE" id="PS50109"/>
    </source>
</evidence>
<evidence type="ECO:0000256" key="7">
    <source>
        <dbReference type="ARBA" id="ARBA00022840"/>
    </source>
</evidence>
<keyword evidence="9" id="KW-1133">Transmembrane helix</keyword>
<comment type="caution">
    <text evidence="11">The sequence shown here is derived from an EMBL/GenBank/DDBJ whole genome shotgun (WGS) entry which is preliminary data.</text>
</comment>
<dbReference type="RefSeq" id="WP_349240285.1">
    <property type="nucleotide sequence ID" value="NZ_JAVTTO010000001.1"/>
</dbReference>
<dbReference type="Pfam" id="PF02518">
    <property type="entry name" value="HATPase_c"/>
    <property type="match status" value="1"/>
</dbReference>
<dbReference type="GO" id="GO:0016301">
    <property type="term" value="F:kinase activity"/>
    <property type="evidence" value="ECO:0007669"/>
    <property type="project" value="UniProtKB-KW"/>
</dbReference>
<dbReference type="Gene3D" id="1.20.5.1930">
    <property type="match status" value="1"/>
</dbReference>
<keyword evidence="9" id="KW-0812">Transmembrane</keyword>
<dbReference type="SUPFAM" id="SSF55874">
    <property type="entry name" value="ATPase domain of HSP90 chaperone/DNA topoisomerase II/histidine kinase"/>
    <property type="match status" value="1"/>
</dbReference>
<dbReference type="PANTHER" id="PTHR24421">
    <property type="entry name" value="NITRATE/NITRITE SENSOR PROTEIN NARX-RELATED"/>
    <property type="match status" value="1"/>
</dbReference>
<feature type="domain" description="Histidine kinase" evidence="10">
    <location>
        <begin position="492"/>
        <end position="674"/>
    </location>
</feature>
<dbReference type="CDD" id="cd16917">
    <property type="entry name" value="HATPase_UhpB-NarQ-NarX-like"/>
    <property type="match status" value="1"/>
</dbReference>
<protein>
    <recommendedName>
        <fullName evidence="2">histidine kinase</fullName>
        <ecNumber evidence="2">2.7.13.3</ecNumber>
    </recommendedName>
</protein>
<proteinExistence type="predicted"/>
<dbReference type="PROSITE" id="PS50109">
    <property type="entry name" value="HIS_KIN"/>
    <property type="match status" value="1"/>
</dbReference>
<dbReference type="Gene3D" id="1.25.40.10">
    <property type="entry name" value="Tetratricopeptide repeat domain"/>
    <property type="match status" value="1"/>
</dbReference>
<accession>A0ABU3LCL6</accession>